<feature type="compositionally biased region" description="Polar residues" evidence="2">
    <location>
        <begin position="1001"/>
        <end position="1072"/>
    </location>
</feature>
<dbReference type="EMBL" id="CAIIXF020000009">
    <property type="protein sequence ID" value="CAH1794612.1"/>
    <property type="molecule type" value="Genomic_DNA"/>
</dbReference>
<feature type="compositionally biased region" description="Polar residues" evidence="2">
    <location>
        <begin position="941"/>
        <end position="950"/>
    </location>
</feature>
<dbReference type="PANTHER" id="PTHR46725">
    <property type="entry name" value="COILED-COIL DOMAIN-CONTAINING PROTEIN 57"/>
    <property type="match status" value="1"/>
</dbReference>
<keyword evidence="4" id="KW-1185">Reference proteome</keyword>
<feature type="coiled-coil region" evidence="1">
    <location>
        <begin position="10"/>
        <end position="56"/>
    </location>
</feature>
<feature type="region of interest" description="Disordered" evidence="2">
    <location>
        <begin position="858"/>
        <end position="1106"/>
    </location>
</feature>
<evidence type="ECO:0008006" key="5">
    <source>
        <dbReference type="Google" id="ProtNLM"/>
    </source>
</evidence>
<comment type="caution">
    <text evidence="3">The sequence shown here is derived from an EMBL/GenBank/DDBJ whole genome shotgun (WGS) entry which is preliminary data.</text>
</comment>
<name>A0A8S4PMW0_OWEFU</name>
<dbReference type="GO" id="GO:0007020">
    <property type="term" value="P:microtubule nucleation"/>
    <property type="evidence" value="ECO:0007669"/>
    <property type="project" value="TreeGrafter"/>
</dbReference>
<feature type="coiled-coil region" evidence="1">
    <location>
        <begin position="260"/>
        <end position="362"/>
    </location>
</feature>
<feature type="coiled-coil region" evidence="1">
    <location>
        <begin position="449"/>
        <end position="483"/>
    </location>
</feature>
<sequence length="1106" mass="127207">METAISEEDLKKLTEQKEKEWRELQELRSSTLESAYKEKEKKLNEEREKFQKLKEDFKYNLRLLQERDAELEKYDASFSALKTQVNAKNAALSDVHMQVDDLKIALRREVDEKNALNVHYQQRLGERQTEVEQFKRLKDSELSTQKQTSDSERRQLQQKVLELEEELQMQKHDLTTGYEESLIKKEKECQEKLDAVNTSALSSDLKVKLLTKELDMLKRTNLKQIDEFNDIEDGQRQLAKLLKEKEWECADIKAMKDARISDLEEGIKQTELTTKRLQEDFKRKHEELDRYAREKENALHNLKDSYNNREKDLEDTIRQLQGQLEDFGIKMRQMEWTKEDIMKDKEITIERLKDELGELKLKWDGQIAAMSKDNVARDVENEHLKDSNDKLTNELHQRKLDLERYQKELNLAVERQRDLERSKAQLDLDWQERYDDVERSQYEKSEDLIKSLTDARDEALATIKEIKRELAQKVDLIKALTVDKNQAFATLKQHGINIDRKHETGSVPQEIKVLQQQNDNLRAVVHQMRQQMEYLGTHAPRDTNNTKSSDYTDALEKEVKNLKIKIRQLEQKPFETASEEKTPPSNDDMKNLVGDNVIVKAHVQALNDTIGSLRSDKTELSAQLKKHQARNLYLESMVESLSKQPREKQVEVDQLQYELGAQGRRNQAEIASLRQRIGELELQLVETRKEADEYFKGSLERNMENTALGNQVSSLKMDLANKLPSVNYGAQELMIQQLQDEITRQRSQIMGQKQANMTYIPEKDKSAVQQLQLKLGAAVKQIGQLAREKQQLTELGNRLRAQLNKAGVSLPSPPKPKPSAPAIQPWSTGGDVNINQAVKNRLKQLEKMQYDVTRQQLALAQKQKVSPRRDVQEREPPSLETKPPKVEAEPSRLEELSSSTSEDVEPRPPSILKRPSSAPQGPYNQPVQFDIPSSAERGPVTTPSDHSSLGSRDIDPTLFTTMSSMGGGESLQDIWRMLDEGQTPSLFGAGDTVSPIPMANRSESVQSNTQPSLPYTHSGPTDTQSGRGPTDTQSGPYIQPSRSQDTMQTNRGITDNNQWTLKGQKQDLSSKQTNKKELSSKAAGRVTSQKYTPKHKIRNYNERDDR</sequence>
<dbReference type="GO" id="GO:0034451">
    <property type="term" value="C:centriolar satellite"/>
    <property type="evidence" value="ECO:0007669"/>
    <property type="project" value="TreeGrafter"/>
</dbReference>
<feature type="compositionally biased region" description="Basic and acidic residues" evidence="2">
    <location>
        <begin position="867"/>
        <end position="895"/>
    </location>
</feature>
<accession>A0A8S4PMW0</accession>
<evidence type="ECO:0000313" key="4">
    <source>
        <dbReference type="Proteomes" id="UP000749559"/>
    </source>
</evidence>
<gene>
    <name evidence="3" type="ORF">OFUS_LOCUS19282</name>
</gene>
<dbReference type="OrthoDB" id="568502at2759"/>
<feature type="region of interest" description="Disordered" evidence="2">
    <location>
        <begin position="806"/>
        <end position="832"/>
    </location>
</feature>
<feature type="coiled-coil region" evidence="1">
    <location>
        <begin position="146"/>
        <end position="173"/>
    </location>
</feature>
<proteinExistence type="predicted"/>
<dbReference type="GO" id="GO:0005814">
    <property type="term" value="C:centriole"/>
    <property type="evidence" value="ECO:0007669"/>
    <property type="project" value="TreeGrafter"/>
</dbReference>
<feature type="coiled-coil region" evidence="1">
    <location>
        <begin position="735"/>
        <end position="805"/>
    </location>
</feature>
<keyword evidence="1" id="KW-0175">Coiled coil</keyword>
<dbReference type="GO" id="GO:0045931">
    <property type="term" value="P:positive regulation of mitotic cell cycle"/>
    <property type="evidence" value="ECO:0007669"/>
    <property type="project" value="TreeGrafter"/>
</dbReference>
<evidence type="ECO:0000256" key="1">
    <source>
        <dbReference type="SAM" id="Coils"/>
    </source>
</evidence>
<evidence type="ECO:0000256" key="2">
    <source>
        <dbReference type="SAM" id="MobiDB-lite"/>
    </source>
</evidence>
<protein>
    <recommendedName>
        <fullName evidence="5">Coiled-coil domain-containing protein 57-like</fullName>
    </recommendedName>
</protein>
<dbReference type="GO" id="GO:0005876">
    <property type="term" value="C:spindle microtubule"/>
    <property type="evidence" value="ECO:0007669"/>
    <property type="project" value="TreeGrafter"/>
</dbReference>
<dbReference type="PANTHER" id="PTHR46725:SF1">
    <property type="entry name" value="COILED-COIL DOMAIN-CONTAINING PROTEIN 57"/>
    <property type="match status" value="1"/>
</dbReference>
<organism evidence="3 4">
    <name type="scientific">Owenia fusiformis</name>
    <name type="common">Polychaete worm</name>
    <dbReference type="NCBI Taxonomy" id="6347"/>
    <lineage>
        <taxon>Eukaryota</taxon>
        <taxon>Metazoa</taxon>
        <taxon>Spiralia</taxon>
        <taxon>Lophotrochozoa</taxon>
        <taxon>Annelida</taxon>
        <taxon>Polychaeta</taxon>
        <taxon>Sedentaria</taxon>
        <taxon>Canalipalpata</taxon>
        <taxon>Sabellida</taxon>
        <taxon>Oweniida</taxon>
        <taxon>Oweniidae</taxon>
        <taxon>Owenia</taxon>
    </lineage>
</organism>
<dbReference type="InterPro" id="IPR042481">
    <property type="entry name" value="CCDC57"/>
</dbReference>
<feature type="region of interest" description="Disordered" evidence="2">
    <location>
        <begin position="571"/>
        <end position="590"/>
    </location>
</feature>
<reference evidence="3" key="1">
    <citation type="submission" date="2022-03" db="EMBL/GenBank/DDBJ databases">
        <authorList>
            <person name="Martin C."/>
        </authorList>
    </citation>
    <scope>NUCLEOTIDE SEQUENCE</scope>
</reference>
<dbReference type="AlphaFoldDB" id="A0A8S4PMW0"/>
<feature type="compositionally biased region" description="Polar residues" evidence="2">
    <location>
        <begin position="917"/>
        <end position="927"/>
    </location>
</feature>
<evidence type="ECO:0000313" key="3">
    <source>
        <dbReference type="EMBL" id="CAH1794612.1"/>
    </source>
</evidence>
<feature type="coiled-coil region" evidence="1">
    <location>
        <begin position="388"/>
        <end position="422"/>
    </location>
</feature>
<dbReference type="Proteomes" id="UP000749559">
    <property type="component" value="Unassembled WGS sequence"/>
</dbReference>
<dbReference type="GO" id="GO:0060271">
    <property type="term" value="P:cilium assembly"/>
    <property type="evidence" value="ECO:0007669"/>
    <property type="project" value="TreeGrafter"/>
</dbReference>
<dbReference type="GO" id="GO:0007099">
    <property type="term" value="P:centriole replication"/>
    <property type="evidence" value="ECO:0007669"/>
    <property type="project" value="TreeGrafter"/>
</dbReference>